<dbReference type="PANTHER" id="PTHR10218">
    <property type="entry name" value="GTP-BINDING PROTEIN ALPHA SUBUNIT"/>
    <property type="match status" value="1"/>
</dbReference>
<proteinExistence type="predicted"/>
<name>A0A8X8Z060_SALSN</name>
<protein>
    <submittedName>
        <fullName evidence="7">Uncharacterized protein</fullName>
    </submittedName>
</protein>
<dbReference type="SUPFAM" id="SSF52540">
    <property type="entry name" value="P-loop containing nucleoside triphosphate hydrolases"/>
    <property type="match status" value="1"/>
</dbReference>
<evidence type="ECO:0000313" key="7">
    <source>
        <dbReference type="EMBL" id="KAG6385997.1"/>
    </source>
</evidence>
<keyword evidence="2 4" id="KW-0342">GTP-binding</keyword>
<dbReference type="SUPFAM" id="SSF47895">
    <property type="entry name" value="Transducin (alpha subunit), insertion domain"/>
    <property type="match status" value="1"/>
</dbReference>
<dbReference type="InterPro" id="IPR001019">
    <property type="entry name" value="Gprotein_alpha_su"/>
</dbReference>
<dbReference type="EMBL" id="PNBA02000022">
    <property type="protein sequence ID" value="KAG6385997.1"/>
    <property type="molecule type" value="Genomic_DNA"/>
</dbReference>
<evidence type="ECO:0000313" key="8">
    <source>
        <dbReference type="Proteomes" id="UP000298416"/>
    </source>
</evidence>
<reference evidence="7" key="2">
    <citation type="submission" date="2020-08" db="EMBL/GenBank/DDBJ databases">
        <title>Plant Genome Project.</title>
        <authorList>
            <person name="Zhang R.-G."/>
        </authorList>
    </citation>
    <scope>NUCLEOTIDE SEQUENCE</scope>
    <source>
        <strain evidence="7">Huo1</strain>
        <tissue evidence="7">Leaf</tissue>
    </source>
</reference>
<feature type="binding site" evidence="4">
    <location>
        <begin position="651"/>
        <end position="655"/>
    </location>
    <ligand>
        <name>GTP</name>
        <dbReference type="ChEBI" id="CHEBI:37565"/>
    </ligand>
</feature>
<gene>
    <name evidence="7" type="ORF">SASPL_154881</name>
</gene>
<feature type="compositionally biased region" description="Low complexity" evidence="6">
    <location>
        <begin position="119"/>
        <end position="129"/>
    </location>
</feature>
<dbReference type="GO" id="GO:0003924">
    <property type="term" value="F:GTPase activity"/>
    <property type="evidence" value="ECO:0007669"/>
    <property type="project" value="InterPro"/>
</dbReference>
<dbReference type="GO" id="GO:0001664">
    <property type="term" value="F:G protein-coupled receptor binding"/>
    <property type="evidence" value="ECO:0007669"/>
    <property type="project" value="TreeGrafter"/>
</dbReference>
<reference evidence="7" key="1">
    <citation type="submission" date="2018-01" db="EMBL/GenBank/DDBJ databases">
        <authorList>
            <person name="Mao J.F."/>
        </authorList>
    </citation>
    <scope>NUCLEOTIDE SEQUENCE</scope>
    <source>
        <strain evidence="7">Huo1</strain>
        <tissue evidence="7">Leaf</tissue>
    </source>
</reference>
<dbReference type="Gene3D" id="3.40.50.300">
    <property type="entry name" value="P-loop containing nucleotide triphosphate hydrolases"/>
    <property type="match status" value="1"/>
</dbReference>
<keyword evidence="1 4" id="KW-0547">Nucleotide-binding</keyword>
<dbReference type="GO" id="GO:0046872">
    <property type="term" value="F:metal ion binding"/>
    <property type="evidence" value="ECO:0007669"/>
    <property type="project" value="UniProtKB-KW"/>
</dbReference>
<keyword evidence="8" id="KW-1185">Reference proteome</keyword>
<sequence length="837" mass="94297">MAAPPNSWEELLRKMLPEGAPLPDEDQLDYSISFDYVGPSPFFKPPDANPAIPKSRFTAFPKRAPSLTPRNPSWIKSRSSSDTTSSEIRPFSLTFDDGIESEPESESGNTGDHHEFGDSNSNSNSNSNSTVICEGEGEGGVRVMGCGRCGKKGGNEVWRGRERCIVCGAEYCKKCVLRAMGAMPEGRKCVGCIGRPINEANRRRLGKVSKVLVKLCGRVEVRAIMQVERECRANQVRPEQVVVNGKELREEELDELLGCLVPPRDLRPGRYWYDKDSGLWGKEGAKPERIISSKLNLGGKLQTGASNGDTRVYMNGREITRVELRVLKLAKVQCLPDTHFWLYDDGSYEEEGQNNIKGNIWEKASVRFICSLFSMAVPSERAQRTKEEPSSLSARSVSKNLEEHKVQKLLLLGLDGSGTSTIFKQAKFIYANKYTPEELLNIKLIIQSKMYRYLGTLLEGREHFQEETLMKDTCSDLAADRSVPGSCPDFTDYFVSISPRETRVTQSKHPVAYGFLVLILSGETECYGSRKCVYSVNQKISNFCDWLLDLMASGDIDTVFPAAACEHAPVADEIWKDPAIQETYKRREELPSLPDVAAYFLDRVMEISSSEYEPSENDILFAEGVTPTNGIAHIEFSFGDDSAVSELYNEDSKNQQPLPKYELILLSSPKWLDMFEGMSTGLLCVSLTDYNRQWTDSCGLQQNKMVASRDFFESVAKRSCFEYTPFLLLMTKYDVFKDEIEQVPLSVCEWLKDFNPLKTHGKNTSLGHQAFHYIGARFKELYASITGRKLYVRQVNGSEQQSVDEAFRYAREIMEWEEHNIGGIYAMSDDDLLSEEL</sequence>
<accession>A0A8X8Z060</accession>
<dbReference type="InterPro" id="IPR011025">
    <property type="entry name" value="GproteinA_insert"/>
</dbReference>
<feature type="binding site" evidence="4">
    <location>
        <begin position="620"/>
        <end position="628"/>
    </location>
    <ligand>
        <name>GTP</name>
        <dbReference type="ChEBI" id="CHEBI:37565"/>
    </ligand>
</feature>
<comment type="caution">
    <text evidence="7">The sequence shown here is derived from an EMBL/GenBank/DDBJ whole genome shotgun (WGS) entry which is preliminary data.</text>
</comment>
<dbReference type="Proteomes" id="UP000298416">
    <property type="component" value="Unassembled WGS sequence"/>
</dbReference>
<dbReference type="SMART" id="SM00275">
    <property type="entry name" value="G_alpha"/>
    <property type="match status" value="1"/>
</dbReference>
<dbReference type="GO" id="GO:0031683">
    <property type="term" value="F:G-protein beta/gamma-subunit complex binding"/>
    <property type="evidence" value="ECO:0007669"/>
    <property type="project" value="InterPro"/>
</dbReference>
<evidence type="ECO:0000256" key="6">
    <source>
        <dbReference type="SAM" id="MobiDB-lite"/>
    </source>
</evidence>
<dbReference type="GO" id="GO:0005525">
    <property type="term" value="F:GTP binding"/>
    <property type="evidence" value="ECO:0007669"/>
    <property type="project" value="UniProtKB-KW"/>
</dbReference>
<evidence type="ECO:0000256" key="4">
    <source>
        <dbReference type="PIRSR" id="PIRSR601019-1"/>
    </source>
</evidence>
<dbReference type="Gene3D" id="1.10.400.10">
    <property type="entry name" value="GI Alpha 1, domain 2-like"/>
    <property type="match status" value="1"/>
</dbReference>
<evidence type="ECO:0000256" key="1">
    <source>
        <dbReference type="ARBA" id="ARBA00022741"/>
    </source>
</evidence>
<evidence type="ECO:0000256" key="3">
    <source>
        <dbReference type="ARBA" id="ARBA00023224"/>
    </source>
</evidence>
<dbReference type="AlphaFoldDB" id="A0A8X8Z060"/>
<organism evidence="7">
    <name type="scientific">Salvia splendens</name>
    <name type="common">Scarlet sage</name>
    <dbReference type="NCBI Taxonomy" id="180675"/>
    <lineage>
        <taxon>Eukaryota</taxon>
        <taxon>Viridiplantae</taxon>
        <taxon>Streptophyta</taxon>
        <taxon>Embryophyta</taxon>
        <taxon>Tracheophyta</taxon>
        <taxon>Spermatophyta</taxon>
        <taxon>Magnoliopsida</taxon>
        <taxon>eudicotyledons</taxon>
        <taxon>Gunneridae</taxon>
        <taxon>Pentapetalae</taxon>
        <taxon>asterids</taxon>
        <taxon>lamiids</taxon>
        <taxon>Lamiales</taxon>
        <taxon>Lamiaceae</taxon>
        <taxon>Nepetoideae</taxon>
        <taxon>Mentheae</taxon>
        <taxon>Salviinae</taxon>
        <taxon>Salvia</taxon>
        <taxon>Salvia subgen. Calosphace</taxon>
        <taxon>core Calosphace</taxon>
    </lineage>
</organism>
<feature type="compositionally biased region" description="Low complexity" evidence="6">
    <location>
        <begin position="77"/>
        <end position="86"/>
    </location>
</feature>
<evidence type="ECO:0000256" key="5">
    <source>
        <dbReference type="PIRSR" id="PIRSR601019-2"/>
    </source>
</evidence>
<dbReference type="Pfam" id="PF00503">
    <property type="entry name" value="G-alpha"/>
    <property type="match status" value="1"/>
</dbReference>
<keyword evidence="5" id="KW-0460">Magnesium</keyword>
<feature type="region of interest" description="Disordered" evidence="6">
    <location>
        <begin position="45"/>
        <end position="131"/>
    </location>
</feature>
<dbReference type="GO" id="GO:0007188">
    <property type="term" value="P:adenylate cyclase-modulating G protein-coupled receptor signaling pathway"/>
    <property type="evidence" value="ECO:0007669"/>
    <property type="project" value="TreeGrafter"/>
</dbReference>
<evidence type="ECO:0000256" key="2">
    <source>
        <dbReference type="ARBA" id="ARBA00023134"/>
    </source>
</evidence>
<dbReference type="PROSITE" id="PS51882">
    <property type="entry name" value="G_ALPHA"/>
    <property type="match status" value="1"/>
</dbReference>
<dbReference type="GO" id="GO:0005834">
    <property type="term" value="C:heterotrimeric G-protein complex"/>
    <property type="evidence" value="ECO:0007669"/>
    <property type="project" value="TreeGrafter"/>
</dbReference>
<keyword evidence="5" id="KW-0479">Metal-binding</keyword>
<dbReference type="InterPro" id="IPR027417">
    <property type="entry name" value="P-loop_NTPase"/>
</dbReference>
<dbReference type="PANTHER" id="PTHR10218:SF317">
    <property type="entry name" value="EXTRA-LARGE GUANINE NUCLEOTIDE-BINDING PROTEIN 3-LIKE"/>
    <property type="match status" value="1"/>
</dbReference>
<dbReference type="GO" id="GO:0005737">
    <property type="term" value="C:cytoplasm"/>
    <property type="evidence" value="ECO:0007669"/>
    <property type="project" value="TreeGrafter"/>
</dbReference>
<feature type="binding site" evidence="5">
    <location>
        <position position="628"/>
    </location>
    <ligand>
        <name>Mg(2+)</name>
        <dbReference type="ChEBI" id="CHEBI:18420"/>
    </ligand>
</feature>
<keyword evidence="3" id="KW-0807">Transducer</keyword>